<dbReference type="SUPFAM" id="SSF52266">
    <property type="entry name" value="SGNH hydrolase"/>
    <property type="match status" value="1"/>
</dbReference>
<feature type="signal peptide" evidence="3">
    <location>
        <begin position="1"/>
        <end position="19"/>
    </location>
</feature>
<dbReference type="Proteomes" id="UP000078486">
    <property type="component" value="Unassembled WGS sequence"/>
</dbReference>
<evidence type="ECO:0000313" key="6">
    <source>
        <dbReference type="Proteomes" id="UP000078486"/>
    </source>
</evidence>
<evidence type="ECO:0000259" key="4">
    <source>
        <dbReference type="Pfam" id="PF03629"/>
    </source>
</evidence>
<dbReference type="InterPro" id="IPR039329">
    <property type="entry name" value="SIAE"/>
</dbReference>
<sequence>MRTPLLFASAFLLGCALHADVVPASIFRDGAVLQREKPIPVWGTASAGEKVTVAFAGKTAAATAAADGKWRVDLPALPASGEPRALTVAGNNTVTINDVVVGEVWLASGQSNMAWVVGNTYDAKYEAVAARFPLVRQYKTALTVADAPATTTEGSWAAVTPETVGSFTAVGYFFALDLHRALGGVPVGIINSSWGGTRVEAWMDPDAAAGKNGPAFASIHSRWAEDLKAFPDSLAKHEAALEKWKADKAAAEAAGKPFNKTTPRRPRGGPGHQDTPSGLYNAMINPHAPYALRGAIWYQGESNASRAAEYCELFSAMITGWRAKFGQGDFPFYWVQLANYRDNGVDGTRYAELREAQTKTLALPKTGQAVIIDIGNVTDIHPRNKKDVGRRLALLALARDYGKTGLIDSGPVFDKAEREGTAMRVTFKPSGSPLISPLAANPPGFELAGEDKVFHPAEAKIENGRTVLVSCADVPAPVAVRYAWRNAPAAGLANQEGLPAVPFRSDDW</sequence>
<dbReference type="Gene3D" id="2.60.40.10">
    <property type="entry name" value="Immunoglobulins"/>
    <property type="match status" value="1"/>
</dbReference>
<dbReference type="Gene3D" id="3.40.50.1110">
    <property type="entry name" value="SGNH hydrolase"/>
    <property type="match status" value="1"/>
</dbReference>
<dbReference type="OrthoDB" id="183320at2"/>
<feature type="domain" description="Sialate O-acetylesterase" evidence="4">
    <location>
        <begin position="279"/>
        <end position="365"/>
    </location>
</feature>
<feature type="region of interest" description="Disordered" evidence="2">
    <location>
        <begin position="252"/>
        <end position="275"/>
    </location>
</feature>
<protein>
    <submittedName>
        <fullName evidence="5">Sialate O-acetylesterase</fullName>
    </submittedName>
</protein>
<dbReference type="PANTHER" id="PTHR22901:SF0">
    <property type="entry name" value="SIALATE O-ACETYLESTERASE"/>
    <property type="match status" value="1"/>
</dbReference>
<reference evidence="5 6" key="1">
    <citation type="submission" date="2016-01" db="EMBL/GenBank/DDBJ databases">
        <title>High potential of lignocellulose degradation of a new Verrucomicrobia species.</title>
        <authorList>
            <person name="Wang Y."/>
            <person name="Shi Y."/>
            <person name="Qiu Z."/>
            <person name="Liu S."/>
            <person name="Yang H."/>
        </authorList>
    </citation>
    <scope>NUCLEOTIDE SEQUENCE [LARGE SCALE GENOMIC DNA]</scope>
    <source>
        <strain evidence="5 6">TSB47</strain>
    </source>
</reference>
<dbReference type="EMBL" id="LRRQ01000039">
    <property type="protein sequence ID" value="OAM91159.1"/>
    <property type="molecule type" value="Genomic_DNA"/>
</dbReference>
<name>A0A178IPJ5_9BACT</name>
<dbReference type="GO" id="GO:0005975">
    <property type="term" value="P:carbohydrate metabolic process"/>
    <property type="evidence" value="ECO:0007669"/>
    <property type="project" value="TreeGrafter"/>
</dbReference>
<dbReference type="GO" id="GO:0001681">
    <property type="term" value="F:sialate O-acetylesterase activity"/>
    <property type="evidence" value="ECO:0007669"/>
    <property type="project" value="InterPro"/>
</dbReference>
<evidence type="ECO:0000256" key="1">
    <source>
        <dbReference type="ARBA" id="ARBA00022801"/>
    </source>
</evidence>
<keyword evidence="3" id="KW-0732">Signal</keyword>
<keyword evidence="6" id="KW-1185">Reference proteome</keyword>
<dbReference type="RefSeq" id="WP_068769057.1">
    <property type="nucleotide sequence ID" value="NZ_CP109796.1"/>
</dbReference>
<evidence type="ECO:0000256" key="3">
    <source>
        <dbReference type="SAM" id="SignalP"/>
    </source>
</evidence>
<proteinExistence type="predicted"/>
<organism evidence="5 6">
    <name type="scientific">Termitidicoccus mucosus</name>
    <dbReference type="NCBI Taxonomy" id="1184151"/>
    <lineage>
        <taxon>Bacteria</taxon>
        <taxon>Pseudomonadati</taxon>
        <taxon>Verrucomicrobiota</taxon>
        <taxon>Opitutia</taxon>
        <taxon>Opitutales</taxon>
        <taxon>Opitutaceae</taxon>
        <taxon>Termitidicoccus</taxon>
    </lineage>
</organism>
<feature type="domain" description="Sialate O-acetylesterase" evidence="4">
    <location>
        <begin position="103"/>
        <end position="205"/>
    </location>
</feature>
<dbReference type="STRING" id="1184151.AW736_04600"/>
<accession>A0A178IPJ5</accession>
<dbReference type="PANTHER" id="PTHR22901">
    <property type="entry name" value="SIALATE O-ACETYLESTERASE"/>
    <property type="match status" value="1"/>
</dbReference>
<dbReference type="Pfam" id="PF03629">
    <property type="entry name" value="SASA"/>
    <property type="match status" value="2"/>
</dbReference>
<dbReference type="AlphaFoldDB" id="A0A178IPJ5"/>
<dbReference type="PROSITE" id="PS51257">
    <property type="entry name" value="PROKAR_LIPOPROTEIN"/>
    <property type="match status" value="1"/>
</dbReference>
<comment type="caution">
    <text evidence="5">The sequence shown here is derived from an EMBL/GenBank/DDBJ whole genome shotgun (WGS) entry which is preliminary data.</text>
</comment>
<keyword evidence="1" id="KW-0378">Hydrolase</keyword>
<dbReference type="InterPro" id="IPR036514">
    <property type="entry name" value="SGNH_hydro_sf"/>
</dbReference>
<evidence type="ECO:0000256" key="2">
    <source>
        <dbReference type="SAM" id="MobiDB-lite"/>
    </source>
</evidence>
<gene>
    <name evidence="5" type="ORF">AW736_04600</name>
</gene>
<dbReference type="InterPro" id="IPR013783">
    <property type="entry name" value="Ig-like_fold"/>
</dbReference>
<evidence type="ECO:0000313" key="5">
    <source>
        <dbReference type="EMBL" id="OAM91159.1"/>
    </source>
</evidence>
<dbReference type="InterPro" id="IPR005181">
    <property type="entry name" value="SASA"/>
</dbReference>
<feature type="chain" id="PRO_5008089220" evidence="3">
    <location>
        <begin position="20"/>
        <end position="508"/>
    </location>
</feature>